<comment type="caution">
    <text evidence="1">The sequence shown here is derived from an EMBL/GenBank/DDBJ whole genome shotgun (WGS) entry which is preliminary data.</text>
</comment>
<dbReference type="AlphaFoldDB" id="A0A9N9Y948"/>
<dbReference type="Proteomes" id="UP000754883">
    <property type="component" value="Unassembled WGS sequence"/>
</dbReference>
<evidence type="ECO:0000313" key="2">
    <source>
        <dbReference type="Proteomes" id="UP000754883"/>
    </source>
</evidence>
<dbReference type="OrthoDB" id="10653842at2759"/>
<dbReference type="EMBL" id="CABFNO020001560">
    <property type="protein sequence ID" value="CAH0002073.1"/>
    <property type="molecule type" value="Genomic_DNA"/>
</dbReference>
<proteinExistence type="predicted"/>
<keyword evidence="2" id="KW-1185">Reference proteome</keyword>
<name>A0A9N9Y948_9HYPO</name>
<sequence length="240" mass="26878">MDFSYNNLLALAAKINNCRKTIEQHVADIGVSKHVTARGPAAFNNTVREGVEYKAQLNQAFGFRSVASLPQPLSQDVAGALGYNFPRHIPSIGAITSAKRSGPRRASTIAPVDGTKKKPAARLSQSFFSQHIKELCPAKAGPRKDHPKITASGDTRQFLEVSRTGEHLPVQEQVMTKTPEELFAYQASSWTKEKDVNWTRVYRKLQRTTAKHGGLTEDEFRYYLTIVYKGKRVFFPYHVL</sequence>
<protein>
    <submittedName>
        <fullName evidence="1">Uncharacterized protein</fullName>
    </submittedName>
</protein>
<evidence type="ECO:0000313" key="1">
    <source>
        <dbReference type="EMBL" id="CAH0002073.1"/>
    </source>
</evidence>
<accession>A0A9N9Y948</accession>
<gene>
    <name evidence="1" type="ORF">CBYS24578_00001828</name>
</gene>
<reference evidence="1" key="1">
    <citation type="submission" date="2021-10" db="EMBL/GenBank/DDBJ databases">
        <authorList>
            <person name="Piombo E."/>
        </authorList>
    </citation>
    <scope>NUCLEOTIDE SEQUENCE</scope>
</reference>
<organism evidence="1 2">
    <name type="scientific">Clonostachys byssicola</name>
    <dbReference type="NCBI Taxonomy" id="160290"/>
    <lineage>
        <taxon>Eukaryota</taxon>
        <taxon>Fungi</taxon>
        <taxon>Dikarya</taxon>
        <taxon>Ascomycota</taxon>
        <taxon>Pezizomycotina</taxon>
        <taxon>Sordariomycetes</taxon>
        <taxon>Hypocreomycetidae</taxon>
        <taxon>Hypocreales</taxon>
        <taxon>Bionectriaceae</taxon>
        <taxon>Clonostachys</taxon>
    </lineage>
</organism>